<feature type="compositionally biased region" description="Basic and acidic residues" evidence="1">
    <location>
        <begin position="201"/>
        <end position="211"/>
    </location>
</feature>
<comment type="caution">
    <text evidence="2">The sequence shown here is derived from an EMBL/GenBank/DDBJ whole genome shotgun (WGS) entry which is preliminary data.</text>
</comment>
<name>A0A848M360_PAELE</name>
<evidence type="ECO:0000313" key="2">
    <source>
        <dbReference type="EMBL" id="NMO95205.1"/>
    </source>
</evidence>
<feature type="compositionally biased region" description="Acidic residues" evidence="1">
    <location>
        <begin position="148"/>
        <end position="167"/>
    </location>
</feature>
<dbReference type="Proteomes" id="UP000565468">
    <property type="component" value="Unassembled WGS sequence"/>
</dbReference>
<organism evidence="2 3">
    <name type="scientific">Paenibacillus lemnae</name>
    <dbReference type="NCBI Taxonomy" id="1330551"/>
    <lineage>
        <taxon>Bacteria</taxon>
        <taxon>Bacillati</taxon>
        <taxon>Bacillota</taxon>
        <taxon>Bacilli</taxon>
        <taxon>Bacillales</taxon>
        <taxon>Paenibacillaceae</taxon>
        <taxon>Paenibacillus</taxon>
    </lineage>
</organism>
<gene>
    <name evidence="2" type="ORF">HII30_05300</name>
</gene>
<feature type="compositionally biased region" description="Polar residues" evidence="1">
    <location>
        <begin position="43"/>
        <end position="52"/>
    </location>
</feature>
<protein>
    <submittedName>
        <fullName evidence="2">Uncharacterized protein</fullName>
    </submittedName>
</protein>
<proteinExistence type="predicted"/>
<reference evidence="2 3" key="1">
    <citation type="submission" date="2020-04" db="EMBL/GenBank/DDBJ databases">
        <title>Paenibacillus algicola sp. nov., a novel marine bacterium producing alginate lyase.</title>
        <authorList>
            <person name="Huang H."/>
        </authorList>
    </citation>
    <scope>NUCLEOTIDE SEQUENCE [LARGE SCALE GENOMIC DNA]</scope>
    <source>
        <strain evidence="2 3">L7-75</strain>
    </source>
</reference>
<dbReference type="EMBL" id="JABBPN010000003">
    <property type="protein sequence ID" value="NMO95205.1"/>
    <property type="molecule type" value="Genomic_DNA"/>
</dbReference>
<feature type="region of interest" description="Disordered" evidence="1">
    <location>
        <begin position="1"/>
        <end position="211"/>
    </location>
</feature>
<evidence type="ECO:0000256" key="1">
    <source>
        <dbReference type="SAM" id="MobiDB-lite"/>
    </source>
</evidence>
<accession>A0A848M360</accession>
<sequence>MSDMRDEFNRSTFGDMVRRQYETMDPVDPLTDIPEDETRDLEATTSQSLSSEQADHSGFSQDEAGPADGELGKHLNPDASSLQAWDATGAERSSIRLAEDLPVQTSSSLGEDANTTYPDGAPRYNPSYNRAAAEIDEDPDLSNVDPDLAVDNDPADAEDVPLEDVPDADVIQSDSPVDPSVPEDPDQHGIDVLNGAGGAHGDTERKLPEDF</sequence>
<keyword evidence="3" id="KW-1185">Reference proteome</keyword>
<dbReference type="AlphaFoldDB" id="A0A848M360"/>
<feature type="compositionally biased region" description="Polar residues" evidence="1">
    <location>
        <begin position="103"/>
        <end position="117"/>
    </location>
</feature>
<evidence type="ECO:0000313" key="3">
    <source>
        <dbReference type="Proteomes" id="UP000565468"/>
    </source>
</evidence>